<dbReference type="OrthoDB" id="573055at2"/>
<dbReference type="STRING" id="502025.Hoch_2152"/>
<dbReference type="RefSeq" id="WP_012827305.1">
    <property type="nucleotide sequence ID" value="NC_013440.1"/>
</dbReference>
<reference evidence="3 4" key="1">
    <citation type="journal article" date="2010" name="Stand. Genomic Sci.">
        <title>Complete genome sequence of Haliangium ochraceum type strain (SMP-2).</title>
        <authorList>
            <consortium name="US DOE Joint Genome Institute (JGI-PGF)"/>
            <person name="Ivanova N."/>
            <person name="Daum C."/>
            <person name="Lang E."/>
            <person name="Abt B."/>
            <person name="Kopitz M."/>
            <person name="Saunders E."/>
            <person name="Lapidus A."/>
            <person name="Lucas S."/>
            <person name="Glavina Del Rio T."/>
            <person name="Nolan M."/>
            <person name="Tice H."/>
            <person name="Copeland A."/>
            <person name="Cheng J.F."/>
            <person name="Chen F."/>
            <person name="Bruce D."/>
            <person name="Goodwin L."/>
            <person name="Pitluck S."/>
            <person name="Mavromatis K."/>
            <person name="Pati A."/>
            <person name="Mikhailova N."/>
            <person name="Chen A."/>
            <person name="Palaniappan K."/>
            <person name="Land M."/>
            <person name="Hauser L."/>
            <person name="Chang Y.J."/>
            <person name="Jeffries C.D."/>
            <person name="Detter J.C."/>
            <person name="Brettin T."/>
            <person name="Rohde M."/>
            <person name="Goker M."/>
            <person name="Bristow J."/>
            <person name="Markowitz V."/>
            <person name="Eisen J.A."/>
            <person name="Hugenholtz P."/>
            <person name="Kyrpides N.C."/>
            <person name="Klenk H.P."/>
        </authorList>
    </citation>
    <scope>NUCLEOTIDE SEQUENCE [LARGE SCALE GENOMIC DNA]</scope>
    <source>
        <strain evidence="4">DSM 14365 / CIP 107738 / JCM 11303 / AJ 13395 / SMP-2</strain>
    </source>
</reference>
<gene>
    <name evidence="3" type="ordered locus">Hoch_2152</name>
</gene>
<feature type="chain" id="PRO_5003010215" description="Lipoprotein" evidence="2">
    <location>
        <begin position="17"/>
        <end position="178"/>
    </location>
</feature>
<evidence type="ECO:0008006" key="5">
    <source>
        <dbReference type="Google" id="ProtNLM"/>
    </source>
</evidence>
<evidence type="ECO:0000313" key="3">
    <source>
        <dbReference type="EMBL" id="ACY14697.1"/>
    </source>
</evidence>
<dbReference type="AlphaFoldDB" id="D0LGX5"/>
<dbReference type="HOGENOM" id="CLU_109221_1_0_7"/>
<dbReference type="KEGG" id="hoh:Hoch_2152"/>
<proteinExistence type="predicted"/>
<feature type="region of interest" description="Disordered" evidence="1">
    <location>
        <begin position="16"/>
        <end position="39"/>
    </location>
</feature>
<protein>
    <recommendedName>
        <fullName evidence="5">Lipoprotein</fullName>
    </recommendedName>
</protein>
<keyword evidence="4" id="KW-1185">Reference proteome</keyword>
<evidence type="ECO:0000256" key="2">
    <source>
        <dbReference type="SAM" id="SignalP"/>
    </source>
</evidence>
<dbReference type="eggNOG" id="ENOG5032S0I">
    <property type="taxonomic scope" value="Bacteria"/>
</dbReference>
<feature type="signal peptide" evidence="2">
    <location>
        <begin position="1"/>
        <end position="16"/>
    </location>
</feature>
<dbReference type="EMBL" id="CP001804">
    <property type="protein sequence ID" value="ACY14697.1"/>
    <property type="molecule type" value="Genomic_DNA"/>
</dbReference>
<evidence type="ECO:0000313" key="4">
    <source>
        <dbReference type="Proteomes" id="UP000001880"/>
    </source>
</evidence>
<accession>D0LGX5</accession>
<keyword evidence="2" id="KW-0732">Signal</keyword>
<name>D0LGX5_HALO1</name>
<evidence type="ECO:0000256" key="1">
    <source>
        <dbReference type="SAM" id="MobiDB-lite"/>
    </source>
</evidence>
<sequence length="178" mass="18112">MRLALAPLLLASACSAGTSDTPPAPAPAPPADGRAPDARAPALADVQAVEVSGEAGAYNFTVTVASADVGCEGYADWWEVVDADENLVYRRTLSHSHVGEQPFTRSGGPVAVAPEAVLVIRAHFAPGGYGGVALRGSVAEGFAPAEFDASVPVSTMLAARSQARPASHGRRPPARSSV</sequence>
<organism evidence="3 4">
    <name type="scientific">Haliangium ochraceum (strain DSM 14365 / JCM 11303 / SMP-2)</name>
    <dbReference type="NCBI Taxonomy" id="502025"/>
    <lineage>
        <taxon>Bacteria</taxon>
        <taxon>Pseudomonadati</taxon>
        <taxon>Myxococcota</taxon>
        <taxon>Polyangia</taxon>
        <taxon>Haliangiales</taxon>
        <taxon>Kofleriaceae</taxon>
        <taxon>Haliangium</taxon>
    </lineage>
</organism>
<dbReference type="Proteomes" id="UP000001880">
    <property type="component" value="Chromosome"/>
</dbReference>